<dbReference type="AlphaFoldDB" id="A0A4Q7J3U9"/>
<dbReference type="Pfam" id="PF06722">
    <property type="entry name" value="EryCIII-like_C"/>
    <property type="match status" value="1"/>
</dbReference>
<sequence>MRVLLSPLPTWSHLAPMLPVAWILQAKGHDVMVAAPANVAAMVTGTGLNHVPTVENMNLGEMIGVDKHGNPVPDPPNLSDKLIRNARGFARASLATLEAMEQVFDTWRPDLVIGDPTEFAARISSARRGIPTVMHEWGMPIPDETTLTLRAELKDELARIDAESPLMTVETCPAVLSPEKAPNRQRMRFVPVNGAATVPLELLRRGEPPRVCLTFGGIIGNNPRAAGPAANLATRLAQEGYEVLLAVGEVVKADLPELPERVLHVGELPLSKALPTCDLLLHHGGSGSSLSAMALGVPQVVMPIASDQFINADCVNQLGVGIGLAPGAIGPDDVAGAAAKVLAAPEFAQRSAEVRDEMLRQPSPAEVAAMIERLA</sequence>
<evidence type="ECO:0000256" key="2">
    <source>
        <dbReference type="ARBA" id="ARBA00022676"/>
    </source>
</evidence>
<feature type="domain" description="Erythromycin biosynthesis protein CIII-like N-terminal" evidence="5">
    <location>
        <begin position="22"/>
        <end position="216"/>
    </location>
</feature>
<keyword evidence="7" id="KW-1185">Reference proteome</keyword>
<dbReference type="EMBL" id="SFCC01000012">
    <property type="protein sequence ID" value="RZQ61326.1"/>
    <property type="molecule type" value="Genomic_DNA"/>
</dbReference>
<dbReference type="PANTHER" id="PTHR48050">
    <property type="entry name" value="STEROL 3-BETA-GLUCOSYLTRANSFERASE"/>
    <property type="match status" value="1"/>
</dbReference>
<evidence type="ECO:0000256" key="3">
    <source>
        <dbReference type="ARBA" id="ARBA00022679"/>
    </source>
</evidence>
<organism evidence="6 7">
    <name type="scientific">Amycolatopsis suaedae</name>
    <dbReference type="NCBI Taxonomy" id="2510978"/>
    <lineage>
        <taxon>Bacteria</taxon>
        <taxon>Bacillati</taxon>
        <taxon>Actinomycetota</taxon>
        <taxon>Actinomycetes</taxon>
        <taxon>Pseudonocardiales</taxon>
        <taxon>Pseudonocardiaceae</taxon>
        <taxon>Amycolatopsis</taxon>
    </lineage>
</organism>
<dbReference type="SUPFAM" id="SSF53756">
    <property type="entry name" value="UDP-Glycosyltransferase/glycogen phosphorylase"/>
    <property type="match status" value="1"/>
</dbReference>
<protein>
    <submittedName>
        <fullName evidence="6">Glycosyltransferase</fullName>
    </submittedName>
</protein>
<proteinExistence type="inferred from homology"/>
<accession>A0A4Q7J3U9</accession>
<gene>
    <name evidence="6" type="ORF">EWH70_23250</name>
</gene>
<dbReference type="RefSeq" id="WP_130477628.1">
    <property type="nucleotide sequence ID" value="NZ_SFCC01000012.1"/>
</dbReference>
<dbReference type="Proteomes" id="UP000292003">
    <property type="component" value="Unassembled WGS sequence"/>
</dbReference>
<evidence type="ECO:0000259" key="4">
    <source>
        <dbReference type="Pfam" id="PF06722"/>
    </source>
</evidence>
<evidence type="ECO:0000313" key="6">
    <source>
        <dbReference type="EMBL" id="RZQ61326.1"/>
    </source>
</evidence>
<dbReference type="InterPro" id="IPR050426">
    <property type="entry name" value="Glycosyltransferase_28"/>
</dbReference>
<comment type="similarity">
    <text evidence="1">Belongs to the glycosyltransferase 28 family.</text>
</comment>
<comment type="caution">
    <text evidence="6">The sequence shown here is derived from an EMBL/GenBank/DDBJ whole genome shotgun (WGS) entry which is preliminary data.</text>
</comment>
<keyword evidence="2" id="KW-0328">Glycosyltransferase</keyword>
<dbReference type="Gene3D" id="3.40.50.2000">
    <property type="entry name" value="Glycogen Phosphorylase B"/>
    <property type="match status" value="2"/>
</dbReference>
<dbReference type="InterPro" id="IPR002213">
    <property type="entry name" value="UDP_glucos_trans"/>
</dbReference>
<keyword evidence="3 6" id="KW-0808">Transferase</keyword>
<evidence type="ECO:0000259" key="5">
    <source>
        <dbReference type="Pfam" id="PF21036"/>
    </source>
</evidence>
<evidence type="ECO:0000313" key="7">
    <source>
        <dbReference type="Proteomes" id="UP000292003"/>
    </source>
</evidence>
<dbReference type="CDD" id="cd03784">
    <property type="entry name" value="GT1_Gtf-like"/>
    <property type="match status" value="1"/>
</dbReference>
<dbReference type="OrthoDB" id="5488434at2"/>
<dbReference type="GO" id="GO:0017000">
    <property type="term" value="P:antibiotic biosynthetic process"/>
    <property type="evidence" value="ECO:0007669"/>
    <property type="project" value="UniProtKB-ARBA"/>
</dbReference>
<dbReference type="GO" id="GO:0016758">
    <property type="term" value="F:hexosyltransferase activity"/>
    <property type="evidence" value="ECO:0007669"/>
    <property type="project" value="UniProtKB-ARBA"/>
</dbReference>
<dbReference type="InterPro" id="IPR048284">
    <property type="entry name" value="EryCIII-like_N"/>
</dbReference>
<reference evidence="6 7" key="1">
    <citation type="submission" date="2019-02" db="EMBL/GenBank/DDBJ databases">
        <title>Draft genome sequence of Amycolatopsis sp. 8-3EHSu isolated from roots of Suaeda maritima.</title>
        <authorList>
            <person name="Duangmal K."/>
            <person name="Chantavorakit T."/>
        </authorList>
    </citation>
    <scope>NUCLEOTIDE SEQUENCE [LARGE SCALE GENOMIC DNA]</scope>
    <source>
        <strain evidence="6 7">8-3EHSu</strain>
    </source>
</reference>
<dbReference type="PANTHER" id="PTHR48050:SF13">
    <property type="entry name" value="STEROL 3-BETA-GLUCOSYLTRANSFERASE UGT80A2"/>
    <property type="match status" value="1"/>
</dbReference>
<evidence type="ECO:0000256" key="1">
    <source>
        <dbReference type="ARBA" id="ARBA00006962"/>
    </source>
</evidence>
<feature type="domain" description="Erythromycin biosynthesis protein CIII-like C-terminal" evidence="4">
    <location>
        <begin position="236"/>
        <end position="373"/>
    </location>
</feature>
<name>A0A4Q7J3U9_9PSEU</name>
<dbReference type="Pfam" id="PF21036">
    <property type="entry name" value="EryCIII-like_N"/>
    <property type="match status" value="1"/>
</dbReference>
<dbReference type="GO" id="GO:0008194">
    <property type="term" value="F:UDP-glycosyltransferase activity"/>
    <property type="evidence" value="ECO:0007669"/>
    <property type="project" value="InterPro"/>
</dbReference>
<dbReference type="InterPro" id="IPR010610">
    <property type="entry name" value="EryCIII-like_C"/>
</dbReference>